<evidence type="ECO:0000256" key="6">
    <source>
        <dbReference type="ARBA" id="ARBA00022989"/>
    </source>
</evidence>
<feature type="transmembrane region" description="Helical" evidence="8">
    <location>
        <begin position="381"/>
        <end position="400"/>
    </location>
</feature>
<evidence type="ECO:0000313" key="9">
    <source>
        <dbReference type="EMBL" id="SDW48572.1"/>
    </source>
</evidence>
<keyword evidence="4" id="KW-0997">Cell inner membrane</keyword>
<proteinExistence type="inferred from homology"/>
<dbReference type="InterPro" id="IPR007498">
    <property type="entry name" value="PqiA-like"/>
</dbReference>
<feature type="transmembrane region" description="Helical" evidence="8">
    <location>
        <begin position="95"/>
        <end position="119"/>
    </location>
</feature>
<gene>
    <name evidence="9" type="ORF">SAMN05421783_104218</name>
</gene>
<dbReference type="RefSeq" id="WP_093029414.1">
    <property type="nucleotide sequence ID" value="NZ_FNNZ01000004.1"/>
</dbReference>
<feature type="transmembrane region" description="Helical" evidence="8">
    <location>
        <begin position="351"/>
        <end position="369"/>
    </location>
</feature>
<name>A0A1H2TXC4_THIRO</name>
<sequence>MAQDSLTACLECGLLQRIPEVPLGGSAQCMRCGGTMHRNRPDSLNRTLALTIAGLLLFIVANSFPFLSFEMQGRGTQTTLITGVVDLYQAGNWPIAAVVLFTSILAPGLQLALLLMVLVPLTMNRMPPWLPTLFRWVRTLVPWGMMDVFMVGILVAVVKLADMASIVPGASLFALGALIFVLAAAQAALDPDLVWSRVPIAGDRARPLLHGEDHVSCDVCELVVRPSEAMRDGDRLRCPRCTDVLHRRKPQSLQRTWALLIAAIVCYIPANVLPIMSVTSLGRSQSDTIFTGVSFMLGHGMWPLALVIFAASIFVPLLKLLILIFLLVSVQRRSTWRPRERTRLYRVVETIGRWSMVDVYVVTILVALVRLGNIASVQAELGAIFFCAVVVLTMLAAMSFDPRLIWDAMEQGHVGDRERRFGATLAESP</sequence>
<dbReference type="PANTHER" id="PTHR30462:SF3">
    <property type="entry name" value="INTERMEMBRANE TRANSPORT PROTEIN PQIA"/>
    <property type="match status" value="1"/>
</dbReference>
<dbReference type="PANTHER" id="PTHR30462">
    <property type="entry name" value="INTERMEMBRANE TRANSPORT PROTEIN PQIB-RELATED"/>
    <property type="match status" value="1"/>
</dbReference>
<keyword evidence="6 8" id="KW-1133">Transmembrane helix</keyword>
<feature type="transmembrane region" description="Helical" evidence="8">
    <location>
        <begin position="48"/>
        <end position="67"/>
    </location>
</feature>
<protein>
    <submittedName>
        <fullName evidence="9">Paraquat-inducible protein A</fullName>
    </submittedName>
</protein>
<evidence type="ECO:0000313" key="10">
    <source>
        <dbReference type="Proteomes" id="UP000198816"/>
    </source>
</evidence>
<evidence type="ECO:0000256" key="7">
    <source>
        <dbReference type="ARBA" id="ARBA00023136"/>
    </source>
</evidence>
<evidence type="ECO:0000256" key="5">
    <source>
        <dbReference type="ARBA" id="ARBA00022692"/>
    </source>
</evidence>
<evidence type="ECO:0000256" key="4">
    <source>
        <dbReference type="ARBA" id="ARBA00022519"/>
    </source>
</evidence>
<dbReference type="NCBIfam" id="TIGR00155">
    <property type="entry name" value="pqiA_fam"/>
    <property type="match status" value="1"/>
</dbReference>
<keyword evidence="5 8" id="KW-0812">Transmembrane</keyword>
<dbReference type="InterPro" id="IPR051800">
    <property type="entry name" value="PqiA-PqiB_transport"/>
</dbReference>
<organism evidence="9 10">
    <name type="scientific">Thiocapsa roseopersicina</name>
    <dbReference type="NCBI Taxonomy" id="1058"/>
    <lineage>
        <taxon>Bacteria</taxon>
        <taxon>Pseudomonadati</taxon>
        <taxon>Pseudomonadota</taxon>
        <taxon>Gammaproteobacteria</taxon>
        <taxon>Chromatiales</taxon>
        <taxon>Chromatiaceae</taxon>
        <taxon>Thiocapsa</taxon>
    </lineage>
</organism>
<feature type="transmembrane region" description="Helical" evidence="8">
    <location>
        <begin position="166"/>
        <end position="189"/>
    </location>
</feature>
<comment type="similarity">
    <text evidence="2">Belongs to the PqiA family.</text>
</comment>
<feature type="transmembrane region" description="Helical" evidence="8">
    <location>
        <begin position="140"/>
        <end position="160"/>
    </location>
</feature>
<accession>A0A1H2TXC4</accession>
<keyword evidence="10" id="KW-1185">Reference proteome</keyword>
<dbReference type="STRING" id="1058.SAMN05421783_104218"/>
<feature type="transmembrane region" description="Helical" evidence="8">
    <location>
        <begin position="257"/>
        <end position="281"/>
    </location>
</feature>
<reference evidence="10" key="1">
    <citation type="submission" date="2016-10" db="EMBL/GenBank/DDBJ databases">
        <authorList>
            <person name="Varghese N."/>
            <person name="Submissions S."/>
        </authorList>
    </citation>
    <scope>NUCLEOTIDE SEQUENCE [LARGE SCALE GENOMIC DNA]</scope>
    <source>
        <strain evidence="10">DSM 217</strain>
    </source>
</reference>
<comment type="subcellular location">
    <subcellularLocation>
        <location evidence="1">Cell inner membrane</location>
        <topology evidence="1">Multi-pass membrane protein</topology>
    </subcellularLocation>
</comment>
<evidence type="ECO:0000256" key="3">
    <source>
        <dbReference type="ARBA" id="ARBA00022475"/>
    </source>
</evidence>
<dbReference type="Pfam" id="PF04403">
    <property type="entry name" value="PqiA"/>
    <property type="match status" value="2"/>
</dbReference>
<feature type="transmembrane region" description="Helical" evidence="8">
    <location>
        <begin position="301"/>
        <end position="330"/>
    </location>
</feature>
<dbReference type="GO" id="GO:0005886">
    <property type="term" value="C:plasma membrane"/>
    <property type="evidence" value="ECO:0007669"/>
    <property type="project" value="UniProtKB-SubCell"/>
</dbReference>
<keyword evidence="7 8" id="KW-0472">Membrane</keyword>
<dbReference type="Proteomes" id="UP000198816">
    <property type="component" value="Unassembled WGS sequence"/>
</dbReference>
<dbReference type="InterPro" id="IPR005219">
    <property type="entry name" value="PqiA-like_proteobact"/>
</dbReference>
<dbReference type="EMBL" id="FNNZ01000004">
    <property type="protein sequence ID" value="SDW48572.1"/>
    <property type="molecule type" value="Genomic_DNA"/>
</dbReference>
<evidence type="ECO:0000256" key="2">
    <source>
        <dbReference type="ARBA" id="ARBA00007555"/>
    </source>
</evidence>
<evidence type="ECO:0000256" key="8">
    <source>
        <dbReference type="SAM" id="Phobius"/>
    </source>
</evidence>
<dbReference type="AlphaFoldDB" id="A0A1H2TXC4"/>
<dbReference type="OrthoDB" id="9800207at2"/>
<evidence type="ECO:0000256" key="1">
    <source>
        <dbReference type="ARBA" id="ARBA00004429"/>
    </source>
</evidence>
<keyword evidence="3" id="KW-1003">Cell membrane</keyword>